<evidence type="ECO:0000259" key="4">
    <source>
        <dbReference type="PROSITE" id="PS51184"/>
    </source>
</evidence>
<dbReference type="Pfam" id="PF08007">
    <property type="entry name" value="JmjC_2"/>
    <property type="match status" value="1"/>
</dbReference>
<dbReference type="InterPro" id="IPR039994">
    <property type="entry name" value="NO66-like"/>
</dbReference>
<accession>A0A7C9EE41</accession>
<dbReference type="InterPro" id="IPR003347">
    <property type="entry name" value="JmjC_dom"/>
</dbReference>
<keyword evidence="2 3" id="KW-0408">Iron</keyword>
<dbReference type="SUPFAM" id="SSF51197">
    <property type="entry name" value="Clavaminate synthase-like"/>
    <property type="match status" value="1"/>
</dbReference>
<comment type="function">
    <text evidence="3">Oxygenase that can act as both a histone lysine demethylase and a ribosomal histidine hydroxylase.</text>
</comment>
<keyword evidence="3" id="KW-0804">Transcription</keyword>
<dbReference type="PANTHER" id="PTHR13096:SF9">
    <property type="entry name" value="BIFUNCTIONAL LYSINE-SPECIFIC DEMETHYLASE AND HISTIDYL-HYDROXYLASE"/>
    <property type="match status" value="1"/>
</dbReference>
<reference evidence="5" key="2">
    <citation type="submission" date="2020-07" db="EMBL/GenBank/DDBJ databases">
        <authorList>
            <person name="Vera ALvarez R."/>
            <person name="Arias-Moreno D.M."/>
            <person name="Jimenez-Jacinto V."/>
            <person name="Jimenez-Bremont J.F."/>
            <person name="Swaminathan K."/>
            <person name="Moose S.P."/>
            <person name="Guerrero-Gonzalez M.L."/>
            <person name="Marino-Ramirez L."/>
            <person name="Landsman D."/>
            <person name="Rodriguez-Kessler M."/>
            <person name="Delgado-Sanchez P."/>
        </authorList>
    </citation>
    <scope>NUCLEOTIDE SEQUENCE</scope>
    <source>
        <tissue evidence="5">Cladode</tissue>
    </source>
</reference>
<comment type="similarity">
    <text evidence="3">Belongs to the ROX family.</text>
</comment>
<dbReference type="AlphaFoldDB" id="A0A7C9EE41"/>
<dbReference type="Gene3D" id="2.60.120.650">
    <property type="entry name" value="Cupin"/>
    <property type="match status" value="1"/>
</dbReference>
<evidence type="ECO:0000256" key="2">
    <source>
        <dbReference type="ARBA" id="ARBA00023004"/>
    </source>
</evidence>
<comment type="cofactor">
    <cofactor evidence="3">
        <name>Fe(2+)</name>
        <dbReference type="ChEBI" id="CHEBI:29033"/>
    </cofactor>
    <text evidence="3">Binds 1 Fe(2+) ion per subunit.</text>
</comment>
<dbReference type="GO" id="GO:0005506">
    <property type="term" value="F:iron ion binding"/>
    <property type="evidence" value="ECO:0007669"/>
    <property type="project" value="UniProtKB-UniRule"/>
</dbReference>
<reference evidence="5" key="1">
    <citation type="journal article" date="2013" name="J. Plant Res.">
        <title>Effect of fungi and light on seed germination of three Opuntia species from semiarid lands of central Mexico.</title>
        <authorList>
            <person name="Delgado-Sanchez P."/>
            <person name="Jimenez-Bremont J.F."/>
            <person name="Guerrero-Gonzalez Mde L."/>
            <person name="Flores J."/>
        </authorList>
    </citation>
    <scope>NUCLEOTIDE SEQUENCE</scope>
    <source>
        <tissue evidence="5">Cladode</tissue>
    </source>
</reference>
<protein>
    <recommendedName>
        <fullName evidence="3">Bifunctional lysine-specific demethylase and histidyl-hydroxylase</fullName>
        <ecNumber evidence="3">1.14.11.-</ecNumber>
    </recommendedName>
</protein>
<feature type="domain" description="JmjC" evidence="4">
    <location>
        <begin position="1"/>
        <end position="137"/>
    </location>
</feature>
<keyword evidence="3" id="KW-0560">Oxidoreductase</keyword>
<dbReference type="PROSITE" id="PS51184">
    <property type="entry name" value="JMJC"/>
    <property type="match status" value="1"/>
</dbReference>
<organism evidence="5">
    <name type="scientific">Opuntia streptacantha</name>
    <name type="common">Prickly pear cactus</name>
    <name type="synonym">Opuntia cardona</name>
    <dbReference type="NCBI Taxonomy" id="393608"/>
    <lineage>
        <taxon>Eukaryota</taxon>
        <taxon>Viridiplantae</taxon>
        <taxon>Streptophyta</taxon>
        <taxon>Embryophyta</taxon>
        <taxon>Tracheophyta</taxon>
        <taxon>Spermatophyta</taxon>
        <taxon>Magnoliopsida</taxon>
        <taxon>eudicotyledons</taxon>
        <taxon>Gunneridae</taxon>
        <taxon>Pentapetalae</taxon>
        <taxon>Caryophyllales</taxon>
        <taxon>Cactineae</taxon>
        <taxon>Cactaceae</taxon>
        <taxon>Opuntioideae</taxon>
        <taxon>Opuntia</taxon>
    </lineage>
</organism>
<evidence type="ECO:0000256" key="1">
    <source>
        <dbReference type="ARBA" id="ARBA00022723"/>
    </source>
</evidence>
<keyword evidence="3" id="KW-0223">Dioxygenase</keyword>
<evidence type="ECO:0000256" key="3">
    <source>
        <dbReference type="RuleBase" id="RU366061"/>
    </source>
</evidence>
<evidence type="ECO:0000313" key="5">
    <source>
        <dbReference type="EMBL" id="MBA4666082.1"/>
    </source>
</evidence>
<comment type="subcellular location">
    <subcellularLocation>
        <location evidence="3">Nucleus</location>
    </subcellularLocation>
</comment>
<dbReference type="EC" id="1.14.11.-" evidence="3"/>
<sequence>MQFRSKSIGAMSQAIASLFGQPAVGTNLYVTPPNSQGLACHFDDHCVFVCQLFGIKEWTVFPQPVVQLPRLYEHLEVPKDLREGRQILLREGDILYIPRGFAHKAHTVTGVDANSSHDGFSVHLTLAIEVEPPFLLR</sequence>
<keyword evidence="3" id="KW-0539">Nucleus</keyword>
<keyword evidence="3" id="KW-0805">Transcription regulation</keyword>
<dbReference type="PANTHER" id="PTHR13096">
    <property type="entry name" value="MINA53 MYC INDUCED NUCLEAR ANTIGEN"/>
    <property type="match status" value="1"/>
</dbReference>
<name>A0A7C9EE41_OPUST</name>
<dbReference type="GO" id="GO:0032453">
    <property type="term" value="F:histone H3K4 demethylase activity"/>
    <property type="evidence" value="ECO:0007669"/>
    <property type="project" value="TreeGrafter"/>
</dbReference>
<proteinExistence type="inferred from homology"/>
<keyword evidence="1 3" id="KW-0479">Metal-binding</keyword>
<dbReference type="GO" id="GO:0005730">
    <property type="term" value="C:nucleolus"/>
    <property type="evidence" value="ECO:0007669"/>
    <property type="project" value="TreeGrafter"/>
</dbReference>
<dbReference type="EMBL" id="GISG01230450">
    <property type="protein sequence ID" value="MBA4666082.1"/>
    <property type="molecule type" value="Transcribed_RNA"/>
</dbReference>
<dbReference type="GO" id="GO:0051864">
    <property type="term" value="F:histone H3K36 demethylase activity"/>
    <property type="evidence" value="ECO:0007669"/>
    <property type="project" value="TreeGrafter"/>
</dbReference>